<organism evidence="2 4">
    <name type="scientific">Xanthomonas fragariae</name>
    <dbReference type="NCBI Taxonomy" id="48664"/>
    <lineage>
        <taxon>Bacteria</taxon>
        <taxon>Pseudomonadati</taxon>
        <taxon>Pseudomonadota</taxon>
        <taxon>Gammaproteobacteria</taxon>
        <taxon>Lysobacterales</taxon>
        <taxon>Lysobacteraceae</taxon>
        <taxon>Xanthomonas</taxon>
    </lineage>
</organism>
<dbReference type="Proteomes" id="UP000195953">
    <property type="component" value="Chromosome 1"/>
</dbReference>
<proteinExistence type="predicted"/>
<accession>A0A1Y6GZF9</accession>
<gene>
    <name evidence="2" type="ORF">PD5205_00620</name>
    <name evidence="1" type="ORF">PD885_03389</name>
</gene>
<dbReference type="STRING" id="48664.BER92_02990"/>
<dbReference type="AlphaFoldDB" id="A0A1Y6GZF9"/>
<dbReference type="EMBL" id="LT853882">
    <property type="protein sequence ID" value="SMR00610.1"/>
    <property type="molecule type" value="Genomic_DNA"/>
</dbReference>
<keyword evidence="3" id="KW-1185">Reference proteome</keyword>
<reference evidence="1 3" key="2">
    <citation type="submission" date="2017-05" db="EMBL/GenBank/DDBJ databases">
        <authorList>
            <person name="Blom J."/>
        </authorList>
    </citation>
    <scope>NUCLEOTIDE SEQUENCE [LARGE SCALE GENOMIC DNA]</scope>
    <source>
        <strain evidence="1">PD885</strain>
    </source>
</reference>
<protein>
    <submittedName>
        <fullName evidence="2">Glutathione-dependent formaldehyde-activating enzyme</fullName>
    </submittedName>
</protein>
<evidence type="ECO:0000313" key="3">
    <source>
        <dbReference type="Proteomes" id="UP000195877"/>
    </source>
</evidence>
<evidence type="ECO:0000313" key="4">
    <source>
        <dbReference type="Proteomes" id="UP000195953"/>
    </source>
</evidence>
<name>A0A1Y6GZF9_9XANT</name>
<dbReference type="EMBL" id="LT853885">
    <property type="protein sequence ID" value="SMR01940.1"/>
    <property type="molecule type" value="Genomic_DNA"/>
</dbReference>
<evidence type="ECO:0000313" key="2">
    <source>
        <dbReference type="EMBL" id="SMR01940.1"/>
    </source>
</evidence>
<evidence type="ECO:0000313" key="1">
    <source>
        <dbReference type="EMBL" id="SMR00610.1"/>
    </source>
</evidence>
<sequence>MTSVSIHPSVDSGVARGGAKSFQGGALECHCASDKMTVPTRRRSRWMACARINALGPILHDCLSPGLMDALATNAERKKGLLH</sequence>
<reference evidence="2 4" key="1">
    <citation type="submission" date="2017-05" db="EMBL/GenBank/DDBJ databases">
        <authorList>
            <person name="Song R."/>
            <person name="Chenine A.L."/>
            <person name="Ruprecht R.M."/>
        </authorList>
    </citation>
    <scope>NUCLEOTIDE SEQUENCE [LARGE SCALE GENOMIC DNA]</scope>
    <source>
        <strain evidence="2">PD5205</strain>
    </source>
</reference>
<dbReference type="Proteomes" id="UP000195877">
    <property type="component" value="Chromosome 1"/>
</dbReference>